<dbReference type="AlphaFoldDB" id="Q0JXY4"/>
<organism evidence="3">
    <name type="scientific">Bacillus licheniformis</name>
    <dbReference type="NCBI Taxonomy" id="1402"/>
    <lineage>
        <taxon>Bacteria</taxon>
        <taxon>Bacillati</taxon>
        <taxon>Bacillota</taxon>
        <taxon>Bacilli</taxon>
        <taxon>Bacillales</taxon>
        <taxon>Bacillaceae</taxon>
        <taxon>Bacillus</taxon>
    </lineage>
</organism>
<name>Q0JXY4_BACLI</name>
<dbReference type="Pfam" id="PF00903">
    <property type="entry name" value="Glyoxalase"/>
    <property type="match status" value="1"/>
</dbReference>
<dbReference type="EMBL" id="AM262167">
    <property type="protein sequence ID" value="CAK18198.1"/>
    <property type="molecule type" value="Genomic_DNA"/>
</dbReference>
<gene>
    <name evidence="3" type="primary">gloA</name>
</gene>
<dbReference type="InterPro" id="IPR029068">
    <property type="entry name" value="Glyas_Bleomycin-R_OHBP_Dase"/>
</dbReference>
<evidence type="ECO:0000313" key="2">
    <source>
        <dbReference type="EMBL" id="CAK18198.1"/>
    </source>
</evidence>
<reference evidence="3" key="1">
    <citation type="submission" date="2006-05" db="EMBL/GenBank/DDBJ databases">
        <authorList>
            <person name="Waldeck J."/>
            <person name="Meyer-Rammes H."/>
            <person name="Meinhardt F."/>
        </authorList>
    </citation>
    <scope>NUCLEOTIDE SEQUENCE</scope>
    <source>
        <strain evidence="3">F11</strain>
        <strain evidence="2">F5</strain>
    </source>
</reference>
<dbReference type="EMBL" id="AM262168">
    <property type="protein sequence ID" value="CAK18206.1"/>
    <property type="molecule type" value="Genomic_DNA"/>
</dbReference>
<sequence>MSRRQLFQWPNDPRQALFKKIFIALLFNSCYNVKKQTIKGDGVMKIDRMDHLVLTVKDIDATCDFYSRVPGLNAVTFREGRKARHSAGKK</sequence>
<evidence type="ECO:0000313" key="3">
    <source>
        <dbReference type="EMBL" id="CAK18206.1"/>
    </source>
</evidence>
<evidence type="ECO:0000259" key="1">
    <source>
        <dbReference type="Pfam" id="PF00903"/>
    </source>
</evidence>
<dbReference type="Gene3D" id="3.10.180.10">
    <property type="entry name" value="2,3-Dihydroxybiphenyl 1,2-Dioxygenase, domain 1"/>
    <property type="match status" value="1"/>
</dbReference>
<feature type="domain" description="Glyoxalase/fosfomycin resistance/dioxygenase" evidence="1">
    <location>
        <begin position="48"/>
        <end position="74"/>
    </location>
</feature>
<protein>
    <submittedName>
        <fullName evidence="3">GloA protein</fullName>
    </submittedName>
</protein>
<proteinExistence type="predicted"/>
<dbReference type="InterPro" id="IPR004360">
    <property type="entry name" value="Glyas_Fos-R_dOase_dom"/>
</dbReference>
<accession>Q0JXY4</accession>
<dbReference type="SUPFAM" id="SSF54593">
    <property type="entry name" value="Glyoxalase/Bleomycin resistance protein/Dihydroxybiphenyl dioxygenase"/>
    <property type="match status" value="1"/>
</dbReference>